<evidence type="ECO:0000313" key="2">
    <source>
        <dbReference type="Proteomes" id="UP001516400"/>
    </source>
</evidence>
<organism evidence="1 2">
    <name type="scientific">Cryptolaemus montrouzieri</name>
    <dbReference type="NCBI Taxonomy" id="559131"/>
    <lineage>
        <taxon>Eukaryota</taxon>
        <taxon>Metazoa</taxon>
        <taxon>Ecdysozoa</taxon>
        <taxon>Arthropoda</taxon>
        <taxon>Hexapoda</taxon>
        <taxon>Insecta</taxon>
        <taxon>Pterygota</taxon>
        <taxon>Neoptera</taxon>
        <taxon>Endopterygota</taxon>
        <taxon>Coleoptera</taxon>
        <taxon>Polyphaga</taxon>
        <taxon>Cucujiformia</taxon>
        <taxon>Coccinelloidea</taxon>
        <taxon>Coccinellidae</taxon>
        <taxon>Scymninae</taxon>
        <taxon>Scymnini</taxon>
        <taxon>Cryptolaemus</taxon>
    </lineage>
</organism>
<accession>A0ABD2NQL9</accession>
<dbReference type="AlphaFoldDB" id="A0ABD2NQL9"/>
<gene>
    <name evidence="1" type="ORF">HHI36_004157</name>
</gene>
<keyword evidence="2" id="KW-1185">Reference proteome</keyword>
<comment type="caution">
    <text evidence="1">The sequence shown here is derived from an EMBL/GenBank/DDBJ whole genome shotgun (WGS) entry which is preliminary data.</text>
</comment>
<name>A0ABD2NQL9_9CUCU</name>
<dbReference type="EMBL" id="JABFTP020000144">
    <property type="protein sequence ID" value="KAL3280930.1"/>
    <property type="molecule type" value="Genomic_DNA"/>
</dbReference>
<evidence type="ECO:0000313" key="1">
    <source>
        <dbReference type="EMBL" id="KAL3280930.1"/>
    </source>
</evidence>
<feature type="non-terminal residue" evidence="1">
    <location>
        <position position="108"/>
    </location>
</feature>
<sequence length="108" mass="12609">MQQIERELDGRMKNIKSLKKITSKRSLIVKKKRKVVEDTSSGPDDEILIYDDSSDDDYVSIISSEKISNRLTFNKISFQFQGKKINKFFVGQVTDIDETEIRINFMRV</sequence>
<dbReference type="Proteomes" id="UP001516400">
    <property type="component" value="Unassembled WGS sequence"/>
</dbReference>
<reference evidence="1 2" key="1">
    <citation type="journal article" date="2021" name="BMC Biol.">
        <title>Horizontally acquired antibacterial genes associated with adaptive radiation of ladybird beetles.</title>
        <authorList>
            <person name="Li H.S."/>
            <person name="Tang X.F."/>
            <person name="Huang Y.H."/>
            <person name="Xu Z.Y."/>
            <person name="Chen M.L."/>
            <person name="Du X.Y."/>
            <person name="Qiu B.Y."/>
            <person name="Chen P.T."/>
            <person name="Zhang W."/>
            <person name="Slipinski A."/>
            <person name="Escalona H.E."/>
            <person name="Waterhouse R.M."/>
            <person name="Zwick A."/>
            <person name="Pang H."/>
        </authorList>
    </citation>
    <scope>NUCLEOTIDE SEQUENCE [LARGE SCALE GENOMIC DNA]</scope>
    <source>
        <strain evidence="1">SYSU2018</strain>
    </source>
</reference>
<protein>
    <submittedName>
        <fullName evidence="1">Uncharacterized protein</fullName>
    </submittedName>
</protein>
<proteinExistence type="predicted"/>